<keyword evidence="6" id="KW-0472">Membrane</keyword>
<accession>A0A6P9F1A3</accession>
<dbReference type="InterPro" id="IPR001128">
    <property type="entry name" value="Cyt_P450"/>
</dbReference>
<dbReference type="Pfam" id="PF00067">
    <property type="entry name" value="p450"/>
    <property type="match status" value="1"/>
</dbReference>
<keyword evidence="7" id="KW-1185">Reference proteome</keyword>
<feature type="binding site" description="axial binding residue" evidence="4">
    <location>
        <position position="450"/>
    </location>
    <ligand>
        <name>heme</name>
        <dbReference type="ChEBI" id="CHEBI:30413"/>
    </ligand>
    <ligandPart>
        <name>Fe</name>
        <dbReference type="ChEBI" id="CHEBI:18248"/>
    </ligandPart>
</feature>
<gene>
    <name evidence="8" type="primary">LOC108986716</name>
</gene>
<dbReference type="CDD" id="cd11072">
    <property type="entry name" value="CYP71-like"/>
    <property type="match status" value="1"/>
</dbReference>
<dbReference type="SUPFAM" id="SSF48264">
    <property type="entry name" value="Cytochrome P450"/>
    <property type="match status" value="1"/>
</dbReference>
<dbReference type="InterPro" id="IPR036396">
    <property type="entry name" value="Cyt_P450_sf"/>
</dbReference>
<dbReference type="PRINTS" id="PR00385">
    <property type="entry name" value="P450"/>
</dbReference>
<dbReference type="RefSeq" id="XP_035549738.1">
    <property type="nucleotide sequence ID" value="XM_035693845.1"/>
</dbReference>
<evidence type="ECO:0000256" key="5">
    <source>
        <dbReference type="RuleBase" id="RU000461"/>
    </source>
</evidence>
<evidence type="ECO:0000313" key="8">
    <source>
        <dbReference type="RefSeq" id="XP_035549738.1"/>
    </source>
</evidence>
<evidence type="ECO:0000256" key="3">
    <source>
        <dbReference type="ARBA" id="ARBA00023004"/>
    </source>
</evidence>
<evidence type="ECO:0000256" key="4">
    <source>
        <dbReference type="PIRSR" id="PIRSR602401-1"/>
    </source>
</evidence>
<dbReference type="InterPro" id="IPR017972">
    <property type="entry name" value="Cyt_P450_CS"/>
</dbReference>
<name>A0A6P9F1A3_JUGRE</name>
<organism evidence="7 8">
    <name type="scientific">Juglans regia</name>
    <name type="common">English walnut</name>
    <dbReference type="NCBI Taxonomy" id="51240"/>
    <lineage>
        <taxon>Eukaryota</taxon>
        <taxon>Viridiplantae</taxon>
        <taxon>Streptophyta</taxon>
        <taxon>Embryophyta</taxon>
        <taxon>Tracheophyta</taxon>
        <taxon>Spermatophyta</taxon>
        <taxon>Magnoliopsida</taxon>
        <taxon>eudicotyledons</taxon>
        <taxon>Gunneridae</taxon>
        <taxon>Pentapetalae</taxon>
        <taxon>rosids</taxon>
        <taxon>fabids</taxon>
        <taxon>Fagales</taxon>
        <taxon>Juglandaceae</taxon>
        <taxon>Juglans</taxon>
    </lineage>
</organism>
<dbReference type="PROSITE" id="PS00086">
    <property type="entry name" value="CYTOCHROME_P450"/>
    <property type="match status" value="1"/>
</dbReference>
<protein>
    <submittedName>
        <fullName evidence="8">Cytochrome P450 71A1-like</fullName>
    </submittedName>
</protein>
<dbReference type="GO" id="GO:0020037">
    <property type="term" value="F:heme binding"/>
    <property type="evidence" value="ECO:0007669"/>
    <property type="project" value="InterPro"/>
</dbReference>
<dbReference type="PRINTS" id="PR00463">
    <property type="entry name" value="EP450I"/>
</dbReference>
<dbReference type="GO" id="GO:0005506">
    <property type="term" value="F:iron ion binding"/>
    <property type="evidence" value="ECO:0007669"/>
    <property type="project" value="InterPro"/>
</dbReference>
<dbReference type="Proteomes" id="UP000235220">
    <property type="component" value="Chromosome 9"/>
</dbReference>
<evidence type="ECO:0000256" key="2">
    <source>
        <dbReference type="ARBA" id="ARBA00022723"/>
    </source>
</evidence>
<dbReference type="InParanoid" id="A0A6P9F1A3"/>
<keyword evidence="5" id="KW-0560">Oxidoreductase</keyword>
<dbReference type="GO" id="GO:0016705">
    <property type="term" value="F:oxidoreductase activity, acting on paired donors, with incorporation or reduction of molecular oxygen"/>
    <property type="evidence" value="ECO:0007669"/>
    <property type="project" value="InterPro"/>
</dbReference>
<dbReference type="PANTHER" id="PTHR47955:SF18">
    <property type="entry name" value="CYTOCHROME P450 71A1-LIKE"/>
    <property type="match status" value="1"/>
</dbReference>
<dbReference type="AlphaFoldDB" id="A0A6P9F1A3"/>
<dbReference type="FunFam" id="1.10.630.10:FF:000011">
    <property type="entry name" value="Cytochrome P450 83B1"/>
    <property type="match status" value="1"/>
</dbReference>
<dbReference type="KEGG" id="jre:108986716"/>
<keyword evidence="6" id="KW-1133">Transmembrane helix</keyword>
<keyword evidence="6" id="KW-0812">Transmembrane</keyword>
<dbReference type="GeneID" id="108986716"/>
<keyword evidence="5" id="KW-0503">Monooxygenase</keyword>
<keyword evidence="2 4" id="KW-0479">Metal-binding</keyword>
<dbReference type="PANTHER" id="PTHR47955">
    <property type="entry name" value="CYTOCHROME P450 FAMILY 71 PROTEIN"/>
    <property type="match status" value="1"/>
</dbReference>
<comment type="cofactor">
    <cofactor evidence="4">
        <name>heme</name>
        <dbReference type="ChEBI" id="CHEBI:30413"/>
    </cofactor>
</comment>
<keyword evidence="3 4" id="KW-0408">Iron</keyword>
<evidence type="ECO:0000256" key="6">
    <source>
        <dbReference type="SAM" id="Phobius"/>
    </source>
</evidence>
<keyword evidence="4 5" id="KW-0349">Heme</keyword>
<evidence type="ECO:0000256" key="1">
    <source>
        <dbReference type="ARBA" id="ARBA00010617"/>
    </source>
</evidence>
<sequence length="549" mass="62623">MTLLHKWWQLLHSSTLLNLFLFSLLLLFSLLHLLKLTGGRKLNFPPSPPKFPIIGNLHQIGTLLHQSLHALSEKYGPILLLHFGNITVLIVSSSEIARDLMKCHDAVFLNRPQLKAVNVLCYGCTDIAFCPYGEYWRQAKKICVLEILSQRRVQAFQFVREEEVAEMVEKIRSSCMNVAAIDLGEMLVTISNDITSRSSVGQKYEGEEGSMNCGHLSRKAIELVGAFCFEDLVPWLGWVDVLTGFSARLRRTSKALHAVLDQIIEEHEKSGDSNQSDKKDFVDILLHLRENGMLDIDITKDNIKAILLDMFVAGTETTATVMEWAMAELVKNPGVMKKTQEEVRKVVGEKSEVNEADLGQMEYLKCIVKETLRLHPPVMVTRSTSASAKLVGYDIPPRTTILINTWAIQRDPKLWDRPEEFLPERFLNNSIDFRGHHDQFIPFGMGRRGCPGISFAILEVEYVLANLLYWFDWELPDGATVEDFDMTEIYRVVIRRKAPLRLLPIFHFQSSITDLPSLNSWQTRCSSISEKVIFQGEPQEPEHFYSIYP</sequence>
<dbReference type="OrthoDB" id="1055148at2759"/>
<comment type="similarity">
    <text evidence="1 5">Belongs to the cytochrome P450 family.</text>
</comment>
<dbReference type="InterPro" id="IPR002401">
    <property type="entry name" value="Cyt_P450_E_grp-I"/>
</dbReference>
<dbReference type="GO" id="GO:0004497">
    <property type="term" value="F:monooxygenase activity"/>
    <property type="evidence" value="ECO:0007669"/>
    <property type="project" value="UniProtKB-KW"/>
</dbReference>
<reference evidence="8" key="1">
    <citation type="submission" date="2025-08" db="UniProtKB">
        <authorList>
            <consortium name="RefSeq"/>
        </authorList>
    </citation>
    <scope>IDENTIFICATION</scope>
    <source>
        <tissue evidence="8">Leaves</tissue>
    </source>
</reference>
<proteinExistence type="inferred from homology"/>
<evidence type="ECO:0000313" key="7">
    <source>
        <dbReference type="Proteomes" id="UP000235220"/>
    </source>
</evidence>
<feature type="transmembrane region" description="Helical" evidence="6">
    <location>
        <begin position="15"/>
        <end position="34"/>
    </location>
</feature>
<dbReference type="Gene3D" id="1.10.630.10">
    <property type="entry name" value="Cytochrome P450"/>
    <property type="match status" value="1"/>
</dbReference>